<dbReference type="InterPro" id="IPR026278">
    <property type="entry name" value="KhtT"/>
</dbReference>
<dbReference type="PANTHER" id="PTHR30445">
    <property type="entry name" value="K(+)_H(+) ANTIPORTER SUBUNIT KHTT"/>
    <property type="match status" value="1"/>
</dbReference>
<dbReference type="InterPro" id="IPR050144">
    <property type="entry name" value="AAE_transporter"/>
</dbReference>
<reference evidence="3" key="1">
    <citation type="journal article" date="2019" name="Int. J. Syst. Evol. Microbiol.">
        <title>The Global Catalogue of Microorganisms (GCM) 10K type strain sequencing project: providing services to taxonomists for standard genome sequencing and annotation.</title>
        <authorList>
            <consortium name="The Broad Institute Genomics Platform"/>
            <consortium name="The Broad Institute Genome Sequencing Center for Infectious Disease"/>
            <person name="Wu L."/>
            <person name="Ma J."/>
        </authorList>
    </citation>
    <scope>NUCLEOTIDE SEQUENCE [LARGE SCALE GENOMIC DNA]</scope>
    <source>
        <strain evidence="3">JCM 17459</strain>
    </source>
</reference>
<dbReference type="Pfam" id="PF02080">
    <property type="entry name" value="TrkA_C"/>
    <property type="match status" value="1"/>
</dbReference>
<name>A0ABP8ER09_9MICO</name>
<dbReference type="Gene3D" id="3.30.70.1450">
    <property type="entry name" value="Regulator of K+ conductance, C-terminal domain"/>
    <property type="match status" value="1"/>
</dbReference>
<dbReference type="Proteomes" id="UP001499841">
    <property type="component" value="Unassembled WGS sequence"/>
</dbReference>
<dbReference type="SUPFAM" id="SSF116726">
    <property type="entry name" value="TrkA C-terminal domain-like"/>
    <property type="match status" value="1"/>
</dbReference>
<comment type="caution">
    <text evidence="2">The sequence shown here is derived from an EMBL/GenBank/DDBJ whole genome shotgun (WGS) entry which is preliminary data.</text>
</comment>
<dbReference type="Pfam" id="PF25991">
    <property type="entry name" value="KhtT_N"/>
    <property type="match status" value="1"/>
</dbReference>
<dbReference type="InterPro" id="IPR036721">
    <property type="entry name" value="RCK_C_sf"/>
</dbReference>
<sequence length="161" mass="16865">MDVVETLLPGVGIKYELRTRSGLLIGIVVKREGPVEIALYDSDDPDQARTVVHLNTDEADAVADILGAPRMAHRFADLSREVPGLSSARLSVRPGSPYAGKALGETRARTLTGCSIVAVVRDSEIVPGPGPDEPLLEGDVLVAVGSEAGLEKLSSLLSVQG</sequence>
<dbReference type="RefSeq" id="WP_345037892.1">
    <property type="nucleotide sequence ID" value="NZ_BAABBA010000003.1"/>
</dbReference>
<evidence type="ECO:0000259" key="1">
    <source>
        <dbReference type="PROSITE" id="PS51202"/>
    </source>
</evidence>
<evidence type="ECO:0000313" key="2">
    <source>
        <dbReference type="EMBL" id="GAA4286411.1"/>
    </source>
</evidence>
<dbReference type="PIRSF" id="PIRSF005028">
    <property type="entry name" value="KhtT"/>
    <property type="match status" value="1"/>
</dbReference>
<proteinExistence type="predicted"/>
<dbReference type="InterPro" id="IPR006037">
    <property type="entry name" value="RCK_C"/>
</dbReference>
<gene>
    <name evidence="2" type="ORF">GCM10022262_07700</name>
</gene>
<dbReference type="InterPro" id="IPR058776">
    <property type="entry name" value="KhtT-like_N"/>
</dbReference>
<protein>
    <submittedName>
        <fullName evidence="2">Cation:proton antiporter regulatory subunit</fullName>
    </submittedName>
</protein>
<dbReference type="EMBL" id="BAABBA010000003">
    <property type="protein sequence ID" value="GAA4286411.1"/>
    <property type="molecule type" value="Genomic_DNA"/>
</dbReference>
<evidence type="ECO:0000313" key="3">
    <source>
        <dbReference type="Proteomes" id="UP001499841"/>
    </source>
</evidence>
<organism evidence="2 3">
    <name type="scientific">Georgenia daeguensis</name>
    <dbReference type="NCBI Taxonomy" id="908355"/>
    <lineage>
        <taxon>Bacteria</taxon>
        <taxon>Bacillati</taxon>
        <taxon>Actinomycetota</taxon>
        <taxon>Actinomycetes</taxon>
        <taxon>Micrococcales</taxon>
        <taxon>Bogoriellaceae</taxon>
        <taxon>Georgenia</taxon>
    </lineage>
</organism>
<keyword evidence="3" id="KW-1185">Reference proteome</keyword>
<dbReference type="PROSITE" id="PS51202">
    <property type="entry name" value="RCK_C"/>
    <property type="match status" value="1"/>
</dbReference>
<accession>A0ABP8ER09</accession>
<feature type="domain" description="RCK C-terminal" evidence="1">
    <location>
        <begin position="73"/>
        <end position="159"/>
    </location>
</feature>
<dbReference type="PANTHER" id="PTHR30445:SF8">
    <property type="entry name" value="K(+)_H(+) ANTIPORTER SUBUNIT KHTT"/>
    <property type="match status" value="1"/>
</dbReference>